<dbReference type="STRING" id="1656094.BFC18_20390"/>
<keyword evidence="4" id="KW-1185">Reference proteome</keyword>
<sequence length="191" mass="22279">MVVTVALEKARVEYKLNRIDIDKLEHESPEYLKVNPKGRVPSLLTPDGTITEALGIIFYLHKKYPVAQILPRSLTFIESTCFLSWITSHIQPHCMQYCNYASGLSFDALVLKNQAEEQLKSAFEVIQKRLKNSMFWCEEDWSVLDVYLYCMVRHLKEAGFDFSAFGRITEHYERLTRIPVIYRAQSKDSLY</sequence>
<dbReference type="InterPro" id="IPR004045">
    <property type="entry name" value="Glutathione_S-Trfase_N"/>
</dbReference>
<dbReference type="InterPro" id="IPR036249">
    <property type="entry name" value="Thioredoxin-like_sf"/>
</dbReference>
<dbReference type="PANTHER" id="PTHR44051">
    <property type="entry name" value="GLUTATHIONE S-TRANSFERASE-RELATED"/>
    <property type="match status" value="1"/>
</dbReference>
<comment type="similarity">
    <text evidence="1">Belongs to the GST superfamily.</text>
</comment>
<proteinExistence type="inferred from homology"/>
<dbReference type="AlphaFoldDB" id="A0A1E7Z6D6"/>
<dbReference type="Gene3D" id="3.40.30.10">
    <property type="entry name" value="Glutaredoxin"/>
    <property type="match status" value="1"/>
</dbReference>
<dbReference type="SFLD" id="SFLDS00019">
    <property type="entry name" value="Glutathione_Transferase_(cytos"/>
    <property type="match status" value="1"/>
</dbReference>
<evidence type="ECO:0000313" key="3">
    <source>
        <dbReference type="EMBL" id="OFC69095.1"/>
    </source>
</evidence>
<dbReference type="Pfam" id="PF02798">
    <property type="entry name" value="GST_N"/>
    <property type="match status" value="1"/>
</dbReference>
<dbReference type="PANTHER" id="PTHR44051:SF8">
    <property type="entry name" value="GLUTATHIONE S-TRANSFERASE GSTA"/>
    <property type="match status" value="1"/>
</dbReference>
<dbReference type="SUPFAM" id="SSF52833">
    <property type="entry name" value="Thioredoxin-like"/>
    <property type="match status" value="1"/>
</dbReference>
<evidence type="ECO:0000259" key="2">
    <source>
        <dbReference type="PROSITE" id="PS50404"/>
    </source>
</evidence>
<dbReference type="EMBL" id="MDHN01000041">
    <property type="protein sequence ID" value="OFC69095.1"/>
    <property type="molecule type" value="Genomic_DNA"/>
</dbReference>
<dbReference type="SUPFAM" id="SSF47616">
    <property type="entry name" value="GST C-terminal domain-like"/>
    <property type="match status" value="1"/>
</dbReference>
<dbReference type="Proteomes" id="UP000175691">
    <property type="component" value="Unassembled WGS sequence"/>
</dbReference>
<dbReference type="InterPro" id="IPR040079">
    <property type="entry name" value="Glutathione_S-Trfase"/>
</dbReference>
<evidence type="ECO:0000313" key="4">
    <source>
        <dbReference type="Proteomes" id="UP000175691"/>
    </source>
</evidence>
<accession>A0A1E7Z6D6</accession>
<dbReference type="SFLD" id="SFLDG00358">
    <property type="entry name" value="Main_(cytGST)"/>
    <property type="match status" value="1"/>
</dbReference>
<dbReference type="InterPro" id="IPR004046">
    <property type="entry name" value="GST_C"/>
</dbReference>
<name>A0A1E7Z6D6_9ALTE</name>
<dbReference type="Pfam" id="PF00043">
    <property type="entry name" value="GST_C"/>
    <property type="match status" value="1"/>
</dbReference>
<organism evidence="3 4">
    <name type="scientific">Alteromonas confluentis</name>
    <dbReference type="NCBI Taxonomy" id="1656094"/>
    <lineage>
        <taxon>Bacteria</taxon>
        <taxon>Pseudomonadati</taxon>
        <taxon>Pseudomonadota</taxon>
        <taxon>Gammaproteobacteria</taxon>
        <taxon>Alteromonadales</taxon>
        <taxon>Alteromonadaceae</taxon>
        <taxon>Alteromonas/Salinimonas group</taxon>
        <taxon>Alteromonas</taxon>
    </lineage>
</organism>
<dbReference type="InterPro" id="IPR036282">
    <property type="entry name" value="Glutathione-S-Trfase_C_sf"/>
</dbReference>
<reference evidence="3 4" key="1">
    <citation type="submission" date="2016-08" db="EMBL/GenBank/DDBJ databases">
        <authorList>
            <person name="Seilhamer J.J."/>
        </authorList>
    </citation>
    <scope>NUCLEOTIDE SEQUENCE [LARGE SCALE GENOMIC DNA]</scope>
    <source>
        <strain evidence="3 4">KCTC 42603</strain>
    </source>
</reference>
<comment type="caution">
    <text evidence="3">The sequence shown here is derived from an EMBL/GenBank/DDBJ whole genome shotgun (WGS) entry which is preliminary data.</text>
</comment>
<evidence type="ECO:0000256" key="1">
    <source>
        <dbReference type="RuleBase" id="RU003494"/>
    </source>
</evidence>
<dbReference type="Gene3D" id="1.20.1050.10">
    <property type="match status" value="1"/>
</dbReference>
<dbReference type="PROSITE" id="PS50404">
    <property type="entry name" value="GST_NTER"/>
    <property type="match status" value="1"/>
</dbReference>
<protein>
    <recommendedName>
        <fullName evidence="2">GST N-terminal domain-containing protein</fullName>
    </recommendedName>
</protein>
<feature type="domain" description="GST N-terminal" evidence="2">
    <location>
        <begin position="1"/>
        <end position="68"/>
    </location>
</feature>
<gene>
    <name evidence="3" type="ORF">BFC18_20390</name>
</gene>